<dbReference type="EMBL" id="BMLP01000002">
    <property type="protein sequence ID" value="GGO31369.1"/>
    <property type="molecule type" value="Genomic_DNA"/>
</dbReference>
<comment type="similarity">
    <text evidence="1">Belongs to the LysR transcriptional regulatory family.</text>
</comment>
<keyword evidence="4" id="KW-0804">Transcription</keyword>
<dbReference type="InterPro" id="IPR036388">
    <property type="entry name" value="WH-like_DNA-bd_sf"/>
</dbReference>
<dbReference type="FunFam" id="1.10.10.10:FF:000001">
    <property type="entry name" value="LysR family transcriptional regulator"/>
    <property type="match status" value="1"/>
</dbReference>
<dbReference type="RefSeq" id="WP_146286467.1">
    <property type="nucleotide sequence ID" value="NZ_BMLP01000002.1"/>
</dbReference>
<comment type="caution">
    <text evidence="6">The sequence shown here is derived from an EMBL/GenBank/DDBJ whole genome shotgun (WGS) entry which is preliminary data.</text>
</comment>
<dbReference type="AlphaFoldDB" id="A0A918DD56"/>
<dbReference type="GO" id="GO:0003700">
    <property type="term" value="F:DNA-binding transcription factor activity"/>
    <property type="evidence" value="ECO:0007669"/>
    <property type="project" value="InterPro"/>
</dbReference>
<dbReference type="Proteomes" id="UP000598196">
    <property type="component" value="Unassembled WGS sequence"/>
</dbReference>
<dbReference type="PANTHER" id="PTHR30126:SF94">
    <property type="entry name" value="LYSR FAMILY TRANSCRIPTIONAL REGULATOR"/>
    <property type="match status" value="1"/>
</dbReference>
<dbReference type="SUPFAM" id="SSF46785">
    <property type="entry name" value="Winged helix' DNA-binding domain"/>
    <property type="match status" value="1"/>
</dbReference>
<evidence type="ECO:0000256" key="2">
    <source>
        <dbReference type="ARBA" id="ARBA00023015"/>
    </source>
</evidence>
<dbReference type="PANTHER" id="PTHR30126">
    <property type="entry name" value="HTH-TYPE TRANSCRIPTIONAL REGULATOR"/>
    <property type="match status" value="1"/>
</dbReference>
<name>A0A918DD56_9RHOB</name>
<proteinExistence type="inferred from homology"/>
<evidence type="ECO:0000256" key="1">
    <source>
        <dbReference type="ARBA" id="ARBA00009437"/>
    </source>
</evidence>
<keyword evidence="3" id="KW-0238">DNA-binding</keyword>
<dbReference type="Gene3D" id="1.10.10.10">
    <property type="entry name" value="Winged helix-like DNA-binding domain superfamily/Winged helix DNA-binding domain"/>
    <property type="match status" value="1"/>
</dbReference>
<evidence type="ECO:0000313" key="7">
    <source>
        <dbReference type="Proteomes" id="UP000598196"/>
    </source>
</evidence>
<sequence>MTQSTGRVTLWGIEVFLAIAEEGSISAAARRLGSSPSAVSQQLSGLETTLGAQLFDRGARPVRLTSAGMVLRRHAQVMVSAAHAAQTELAMSDLTGIGSLRLGVIEDLDADVTPRLLAELAAEMQTCRFLLETGPSHRLRDELEARALDIVVAADLGAARAPETGLEIHPLICDPFVVVAPLGSAADAEALRTLPYIRYSSRHHMGRQIGAHLAALNLDPAGRFELDSYHAILAMVAAGQGWAILTPLAWHHVARFQADVGVSPLPFGRLERTITLCARAGALQGLPAALAARLRAQLDAQVVSPALARWPWMRESFRLL</sequence>
<reference evidence="6 7" key="1">
    <citation type="journal article" date="2014" name="Int. J. Syst. Evol. Microbiol.">
        <title>Complete genome sequence of Corynebacterium casei LMG S-19264T (=DSM 44701T), isolated from a smear-ripened cheese.</title>
        <authorList>
            <consortium name="US DOE Joint Genome Institute (JGI-PGF)"/>
            <person name="Walter F."/>
            <person name="Albersmeier A."/>
            <person name="Kalinowski J."/>
            <person name="Ruckert C."/>
        </authorList>
    </citation>
    <scope>NUCLEOTIDE SEQUENCE [LARGE SCALE GENOMIC DNA]</scope>
    <source>
        <strain evidence="6 7">CGMCC 1.7029</strain>
    </source>
</reference>
<dbReference type="OrthoDB" id="7776850at2"/>
<accession>A0A918DD56</accession>
<evidence type="ECO:0000256" key="3">
    <source>
        <dbReference type="ARBA" id="ARBA00023125"/>
    </source>
</evidence>
<evidence type="ECO:0000313" key="6">
    <source>
        <dbReference type="EMBL" id="GGO31369.1"/>
    </source>
</evidence>
<dbReference type="PRINTS" id="PR00039">
    <property type="entry name" value="HTHLYSR"/>
</dbReference>
<dbReference type="SUPFAM" id="SSF53850">
    <property type="entry name" value="Periplasmic binding protein-like II"/>
    <property type="match status" value="1"/>
</dbReference>
<keyword evidence="7" id="KW-1185">Reference proteome</keyword>
<dbReference type="Pfam" id="PF03466">
    <property type="entry name" value="LysR_substrate"/>
    <property type="match status" value="1"/>
</dbReference>
<evidence type="ECO:0000256" key="4">
    <source>
        <dbReference type="ARBA" id="ARBA00023163"/>
    </source>
</evidence>
<dbReference type="Pfam" id="PF00126">
    <property type="entry name" value="HTH_1"/>
    <property type="match status" value="1"/>
</dbReference>
<gene>
    <name evidence="6" type="ORF">GCM10010991_17280</name>
</gene>
<feature type="domain" description="HTH lysR-type" evidence="5">
    <location>
        <begin position="8"/>
        <end position="65"/>
    </location>
</feature>
<organism evidence="6 7">
    <name type="scientific">Gemmobacter aquaticus</name>
    <dbReference type="NCBI Taxonomy" id="490185"/>
    <lineage>
        <taxon>Bacteria</taxon>
        <taxon>Pseudomonadati</taxon>
        <taxon>Pseudomonadota</taxon>
        <taxon>Alphaproteobacteria</taxon>
        <taxon>Rhodobacterales</taxon>
        <taxon>Paracoccaceae</taxon>
        <taxon>Gemmobacter</taxon>
    </lineage>
</organism>
<dbReference type="Gene3D" id="3.40.190.10">
    <property type="entry name" value="Periplasmic binding protein-like II"/>
    <property type="match status" value="2"/>
</dbReference>
<dbReference type="InterPro" id="IPR036390">
    <property type="entry name" value="WH_DNA-bd_sf"/>
</dbReference>
<dbReference type="PROSITE" id="PS50931">
    <property type="entry name" value="HTH_LYSR"/>
    <property type="match status" value="1"/>
</dbReference>
<dbReference type="InterPro" id="IPR005119">
    <property type="entry name" value="LysR_subst-bd"/>
</dbReference>
<evidence type="ECO:0000259" key="5">
    <source>
        <dbReference type="PROSITE" id="PS50931"/>
    </source>
</evidence>
<keyword evidence="2" id="KW-0805">Transcription regulation</keyword>
<dbReference type="InterPro" id="IPR000847">
    <property type="entry name" value="LysR_HTH_N"/>
</dbReference>
<protein>
    <submittedName>
        <fullName evidence="6">LysR family transcriptional regulator</fullName>
    </submittedName>
</protein>
<dbReference type="GO" id="GO:0000976">
    <property type="term" value="F:transcription cis-regulatory region binding"/>
    <property type="evidence" value="ECO:0007669"/>
    <property type="project" value="TreeGrafter"/>
</dbReference>